<reference evidence="1" key="2">
    <citation type="submission" date="2020-11" db="EMBL/GenBank/DDBJ databases">
        <authorList>
            <person name="McCartney M.A."/>
            <person name="Auch B."/>
            <person name="Kono T."/>
            <person name="Mallez S."/>
            <person name="Becker A."/>
            <person name="Gohl D.M."/>
            <person name="Silverstein K.A.T."/>
            <person name="Koren S."/>
            <person name="Bechman K.B."/>
            <person name="Herman A."/>
            <person name="Abrahante J.E."/>
            <person name="Garbe J."/>
        </authorList>
    </citation>
    <scope>NUCLEOTIDE SEQUENCE</scope>
    <source>
        <strain evidence="1">Duluth1</strain>
        <tissue evidence="1">Whole animal</tissue>
    </source>
</reference>
<protein>
    <submittedName>
        <fullName evidence="1">Uncharacterized protein</fullName>
    </submittedName>
</protein>
<dbReference type="Proteomes" id="UP000828390">
    <property type="component" value="Unassembled WGS sequence"/>
</dbReference>
<accession>A0A9D4J0D8</accession>
<reference evidence="1" key="1">
    <citation type="journal article" date="2019" name="bioRxiv">
        <title>The Genome of the Zebra Mussel, Dreissena polymorpha: A Resource for Invasive Species Research.</title>
        <authorList>
            <person name="McCartney M.A."/>
            <person name="Auch B."/>
            <person name="Kono T."/>
            <person name="Mallez S."/>
            <person name="Zhang Y."/>
            <person name="Obille A."/>
            <person name="Becker A."/>
            <person name="Abrahante J.E."/>
            <person name="Garbe J."/>
            <person name="Badalamenti J.P."/>
            <person name="Herman A."/>
            <person name="Mangelson H."/>
            <person name="Liachko I."/>
            <person name="Sullivan S."/>
            <person name="Sone E.D."/>
            <person name="Koren S."/>
            <person name="Silverstein K.A.T."/>
            <person name="Beckman K.B."/>
            <person name="Gohl D.M."/>
        </authorList>
    </citation>
    <scope>NUCLEOTIDE SEQUENCE</scope>
    <source>
        <strain evidence="1">Duluth1</strain>
        <tissue evidence="1">Whole animal</tissue>
    </source>
</reference>
<dbReference type="EMBL" id="JAIWYP010000007">
    <property type="protein sequence ID" value="KAH3793640.1"/>
    <property type="molecule type" value="Genomic_DNA"/>
</dbReference>
<evidence type="ECO:0000313" key="3">
    <source>
        <dbReference type="Proteomes" id="UP000828390"/>
    </source>
</evidence>
<sequence>MLQKDNTMAKAEVYRYEHGESVANRVRKGTLLHQKKMKCLGSGTSYMYSGCF</sequence>
<gene>
    <name evidence="1" type="ORF">DPMN_147155</name>
    <name evidence="2" type="ORF">DPMN_149136</name>
</gene>
<dbReference type="AlphaFoldDB" id="A0A9D4J0D8"/>
<keyword evidence="3" id="KW-1185">Reference proteome</keyword>
<dbReference type="EMBL" id="JAIWYP010000007">
    <property type="protein sequence ID" value="KAH3795581.1"/>
    <property type="molecule type" value="Genomic_DNA"/>
</dbReference>
<evidence type="ECO:0000313" key="2">
    <source>
        <dbReference type="EMBL" id="KAH3795581.1"/>
    </source>
</evidence>
<evidence type="ECO:0000313" key="1">
    <source>
        <dbReference type="EMBL" id="KAH3793640.1"/>
    </source>
</evidence>
<organism evidence="1 3">
    <name type="scientific">Dreissena polymorpha</name>
    <name type="common">Zebra mussel</name>
    <name type="synonym">Mytilus polymorpha</name>
    <dbReference type="NCBI Taxonomy" id="45954"/>
    <lineage>
        <taxon>Eukaryota</taxon>
        <taxon>Metazoa</taxon>
        <taxon>Spiralia</taxon>
        <taxon>Lophotrochozoa</taxon>
        <taxon>Mollusca</taxon>
        <taxon>Bivalvia</taxon>
        <taxon>Autobranchia</taxon>
        <taxon>Heteroconchia</taxon>
        <taxon>Euheterodonta</taxon>
        <taxon>Imparidentia</taxon>
        <taxon>Neoheterodontei</taxon>
        <taxon>Myida</taxon>
        <taxon>Dreissenoidea</taxon>
        <taxon>Dreissenidae</taxon>
        <taxon>Dreissena</taxon>
    </lineage>
</organism>
<proteinExistence type="predicted"/>
<comment type="caution">
    <text evidence="1">The sequence shown here is derived from an EMBL/GenBank/DDBJ whole genome shotgun (WGS) entry which is preliminary data.</text>
</comment>
<name>A0A9D4J0D8_DREPO</name>